<dbReference type="AlphaFoldDB" id="A0A814KUD9"/>
<keyword evidence="2" id="KW-1185">Reference proteome</keyword>
<organism evidence="1 2">
    <name type="scientific">Brachionus calyciflorus</name>
    <dbReference type="NCBI Taxonomy" id="104777"/>
    <lineage>
        <taxon>Eukaryota</taxon>
        <taxon>Metazoa</taxon>
        <taxon>Spiralia</taxon>
        <taxon>Gnathifera</taxon>
        <taxon>Rotifera</taxon>
        <taxon>Eurotatoria</taxon>
        <taxon>Monogononta</taxon>
        <taxon>Pseudotrocha</taxon>
        <taxon>Ploima</taxon>
        <taxon>Brachionidae</taxon>
        <taxon>Brachionus</taxon>
    </lineage>
</organism>
<dbReference type="Proteomes" id="UP000663879">
    <property type="component" value="Unassembled WGS sequence"/>
</dbReference>
<protein>
    <submittedName>
        <fullName evidence="1">Uncharacterized protein</fullName>
    </submittedName>
</protein>
<dbReference type="EMBL" id="CAJNOC010005603">
    <property type="protein sequence ID" value="CAF1056797.1"/>
    <property type="molecule type" value="Genomic_DNA"/>
</dbReference>
<gene>
    <name evidence="1" type="ORF">OXX778_LOCUS19091</name>
</gene>
<name>A0A814KUD9_9BILA</name>
<proteinExistence type="predicted"/>
<dbReference type="OrthoDB" id="119028at2759"/>
<accession>A0A814KUD9</accession>
<sequence length="87" mass="10017">FKILYQVDYKLEALIAVGAEAITNGFMNAFGFKSTNEFVRIMCLAHVHRDVEQRTKSLDNSKQIRADIDLLQISPNTKFFELAFNLF</sequence>
<evidence type="ECO:0000313" key="1">
    <source>
        <dbReference type="EMBL" id="CAF1056797.1"/>
    </source>
</evidence>
<reference evidence="1" key="1">
    <citation type="submission" date="2021-02" db="EMBL/GenBank/DDBJ databases">
        <authorList>
            <person name="Nowell W R."/>
        </authorList>
    </citation>
    <scope>NUCLEOTIDE SEQUENCE</scope>
    <source>
        <strain evidence="1">Ploen Becks lab</strain>
    </source>
</reference>
<evidence type="ECO:0000313" key="2">
    <source>
        <dbReference type="Proteomes" id="UP000663879"/>
    </source>
</evidence>
<feature type="non-terminal residue" evidence="1">
    <location>
        <position position="1"/>
    </location>
</feature>
<comment type="caution">
    <text evidence="1">The sequence shown here is derived from an EMBL/GenBank/DDBJ whole genome shotgun (WGS) entry which is preliminary data.</text>
</comment>